<dbReference type="PROSITE" id="PS50850">
    <property type="entry name" value="MFS"/>
    <property type="match status" value="1"/>
</dbReference>
<dbReference type="Gene3D" id="1.20.1720.10">
    <property type="entry name" value="Multidrug resistance protein D"/>
    <property type="match status" value="1"/>
</dbReference>
<dbReference type="Proteomes" id="UP000077069">
    <property type="component" value="Unassembled WGS sequence"/>
</dbReference>
<evidence type="ECO:0000259" key="6">
    <source>
        <dbReference type="PROSITE" id="PS50850"/>
    </source>
</evidence>
<reference evidence="7 8" key="1">
    <citation type="submission" date="2016-05" db="EMBL/GenBank/DDBJ databases">
        <title>Comparative analysis of secretome profiles of manganese(II)-oxidizing ascomycete fungi.</title>
        <authorList>
            <consortium name="DOE Joint Genome Institute"/>
            <person name="Zeiner C.A."/>
            <person name="Purvine S.O."/>
            <person name="Zink E.M."/>
            <person name="Wu S."/>
            <person name="Pasa-Tolic L."/>
            <person name="Chaput D.L."/>
            <person name="Haridas S."/>
            <person name="Grigoriev I.V."/>
            <person name="Santelli C.M."/>
            <person name="Hansel C.M."/>
        </authorList>
    </citation>
    <scope>NUCLEOTIDE SEQUENCE [LARGE SCALE GENOMIC DNA]</scope>
    <source>
        <strain evidence="7 8">AP3s5-JAC2a</strain>
    </source>
</reference>
<name>A0A177D141_9PLEO</name>
<proteinExistence type="predicted"/>
<dbReference type="RefSeq" id="XP_018043215.1">
    <property type="nucleotide sequence ID" value="XM_018173774.1"/>
</dbReference>
<evidence type="ECO:0000313" key="7">
    <source>
        <dbReference type="EMBL" id="OAG12850.1"/>
    </source>
</evidence>
<feature type="transmembrane region" description="Helical" evidence="5">
    <location>
        <begin position="467"/>
        <end position="490"/>
    </location>
</feature>
<keyword evidence="8" id="KW-1185">Reference proteome</keyword>
<gene>
    <name evidence="7" type="ORF">CC84DRAFT_1077815</name>
</gene>
<dbReference type="SUPFAM" id="SSF103473">
    <property type="entry name" value="MFS general substrate transporter"/>
    <property type="match status" value="1"/>
</dbReference>
<dbReference type="InterPro" id="IPR036259">
    <property type="entry name" value="MFS_trans_sf"/>
</dbReference>
<dbReference type="GO" id="GO:0022857">
    <property type="term" value="F:transmembrane transporter activity"/>
    <property type="evidence" value="ECO:0007669"/>
    <property type="project" value="InterPro"/>
</dbReference>
<evidence type="ECO:0000256" key="2">
    <source>
        <dbReference type="ARBA" id="ARBA00022692"/>
    </source>
</evidence>
<sequence length="598" mass="64684">MHESGRQETEGIPTVATSPLELATQRPISRISLTFDASQTVQEDEPSTTSNRPNVRIPKWKLISLYVSICAGLFLAFLDTSIVATALYTIGEEFHSLSKINWIALSYTLAYLGCTAIFASLSDVVGRRNAYIAASTLFIAFSLGCGWAQDLNQLIAFRTLQGIGGSGLYSIGFIILPEISSVKMAQMIGALAGGVIAMSGILGPILGGIITNYTTWKWIFWINGPIAIGPSILFVLAWPNEKQLPPIELRPFRQMDFLGCFLLIAAIVPFVFAFQEAGIHILLNRQVWNSAIFVAPLVVGIMCWIALFGWEYIVSIHRSASINALFPLRLAKSRVYLSAVATTMMSGFPYFVVIYSLPTHFQVVNERSALVSGIALLPLLGTSAIGTTLAGAFSMKKNNTFPTMMTGAALMLIGTAALSTLGSETDTEAKAYGLQVFVGLGFGLIISTSSMIASLESEIRDNAVAQGLVAQVRVLGGSIGIAASSVILSIKQRQMLLESGLLTPSQLQSLRNAMSTLSAGEVRVVKQAYTDAFDETLVVCSIFSGLCVLVALGSWRRHPLSIREMREEQFRKEAIRQRALTELRIPENAKGPKDGSMA</sequence>
<feature type="transmembrane region" description="Helical" evidence="5">
    <location>
        <begin position="369"/>
        <end position="393"/>
    </location>
</feature>
<dbReference type="PANTHER" id="PTHR23501">
    <property type="entry name" value="MAJOR FACILITATOR SUPERFAMILY"/>
    <property type="match status" value="1"/>
</dbReference>
<dbReference type="AlphaFoldDB" id="A0A177D141"/>
<dbReference type="InterPro" id="IPR020846">
    <property type="entry name" value="MFS_dom"/>
</dbReference>
<protein>
    <submittedName>
        <fullName evidence="7">MFS multidrug transporter-like protein</fullName>
    </submittedName>
</protein>
<dbReference type="EMBL" id="KV441548">
    <property type="protein sequence ID" value="OAG12850.1"/>
    <property type="molecule type" value="Genomic_DNA"/>
</dbReference>
<dbReference type="InterPro" id="IPR011701">
    <property type="entry name" value="MFS"/>
</dbReference>
<evidence type="ECO:0000256" key="3">
    <source>
        <dbReference type="ARBA" id="ARBA00022989"/>
    </source>
</evidence>
<feature type="transmembrane region" description="Helical" evidence="5">
    <location>
        <begin position="257"/>
        <end position="275"/>
    </location>
</feature>
<keyword evidence="2 5" id="KW-0812">Transmembrane</keyword>
<keyword evidence="4 5" id="KW-0472">Membrane</keyword>
<keyword evidence="3 5" id="KW-1133">Transmembrane helix</keyword>
<accession>A0A177D141</accession>
<feature type="transmembrane region" description="Helical" evidence="5">
    <location>
        <begin position="405"/>
        <end position="422"/>
    </location>
</feature>
<feature type="transmembrane region" description="Helical" evidence="5">
    <location>
        <begin position="335"/>
        <end position="357"/>
    </location>
</feature>
<feature type="transmembrane region" description="Helical" evidence="5">
    <location>
        <begin position="131"/>
        <end position="149"/>
    </location>
</feature>
<dbReference type="GeneID" id="28757260"/>
<feature type="transmembrane region" description="Helical" evidence="5">
    <location>
        <begin position="287"/>
        <end position="314"/>
    </location>
</feature>
<evidence type="ECO:0000313" key="8">
    <source>
        <dbReference type="Proteomes" id="UP000077069"/>
    </source>
</evidence>
<feature type="transmembrane region" description="Helical" evidence="5">
    <location>
        <begin position="155"/>
        <end position="176"/>
    </location>
</feature>
<feature type="transmembrane region" description="Helical" evidence="5">
    <location>
        <begin position="100"/>
        <end position="119"/>
    </location>
</feature>
<evidence type="ECO:0000256" key="1">
    <source>
        <dbReference type="ARBA" id="ARBA00004141"/>
    </source>
</evidence>
<dbReference type="OrthoDB" id="440553at2759"/>
<dbReference type="Pfam" id="PF07690">
    <property type="entry name" value="MFS_1"/>
    <property type="match status" value="1"/>
</dbReference>
<feature type="domain" description="Major facilitator superfamily (MFS) profile" evidence="6">
    <location>
        <begin position="65"/>
        <end position="562"/>
    </location>
</feature>
<feature type="transmembrane region" description="Helical" evidence="5">
    <location>
        <begin position="434"/>
        <end position="455"/>
    </location>
</feature>
<evidence type="ECO:0000256" key="4">
    <source>
        <dbReference type="ARBA" id="ARBA00023136"/>
    </source>
</evidence>
<feature type="transmembrane region" description="Helical" evidence="5">
    <location>
        <begin position="62"/>
        <end position="88"/>
    </location>
</feature>
<dbReference type="InParanoid" id="A0A177D141"/>
<dbReference type="GO" id="GO:0005886">
    <property type="term" value="C:plasma membrane"/>
    <property type="evidence" value="ECO:0007669"/>
    <property type="project" value="TreeGrafter"/>
</dbReference>
<comment type="subcellular location">
    <subcellularLocation>
        <location evidence="1">Membrane</location>
        <topology evidence="1">Multi-pass membrane protein</topology>
    </subcellularLocation>
</comment>
<feature type="transmembrane region" description="Helical" evidence="5">
    <location>
        <begin position="218"/>
        <end position="237"/>
    </location>
</feature>
<feature type="transmembrane region" description="Helical" evidence="5">
    <location>
        <begin position="188"/>
        <end position="206"/>
    </location>
</feature>
<dbReference type="Gene3D" id="1.20.1250.20">
    <property type="entry name" value="MFS general substrate transporter like domains"/>
    <property type="match status" value="1"/>
</dbReference>
<organism evidence="7 8">
    <name type="scientific">Paraphaeosphaeria sporulosa</name>
    <dbReference type="NCBI Taxonomy" id="1460663"/>
    <lineage>
        <taxon>Eukaryota</taxon>
        <taxon>Fungi</taxon>
        <taxon>Dikarya</taxon>
        <taxon>Ascomycota</taxon>
        <taxon>Pezizomycotina</taxon>
        <taxon>Dothideomycetes</taxon>
        <taxon>Pleosporomycetidae</taxon>
        <taxon>Pleosporales</taxon>
        <taxon>Massarineae</taxon>
        <taxon>Didymosphaeriaceae</taxon>
        <taxon>Paraphaeosphaeria</taxon>
    </lineage>
</organism>
<feature type="transmembrane region" description="Helical" evidence="5">
    <location>
        <begin position="536"/>
        <end position="555"/>
    </location>
</feature>
<dbReference type="PANTHER" id="PTHR23501:SF43">
    <property type="entry name" value="MULTIDRUG TRANSPORTER, PUTATIVE (AFU_ORTHOLOGUE AFUA_6G03040)-RELATED"/>
    <property type="match status" value="1"/>
</dbReference>
<evidence type="ECO:0000256" key="5">
    <source>
        <dbReference type="SAM" id="Phobius"/>
    </source>
</evidence>